<keyword evidence="10" id="KW-1185">Reference proteome</keyword>
<dbReference type="CDD" id="cd21678">
    <property type="entry name" value="SMP_TCB"/>
    <property type="match status" value="1"/>
</dbReference>
<dbReference type="PANTHER" id="PTHR46980:SF2">
    <property type="entry name" value="TRICALBIN-1-RELATED"/>
    <property type="match status" value="1"/>
</dbReference>
<dbReference type="InterPro" id="IPR052455">
    <property type="entry name" value="Tricalbin_domain"/>
</dbReference>
<keyword evidence="6" id="KW-0812">Transmembrane</keyword>
<evidence type="ECO:0008006" key="11">
    <source>
        <dbReference type="Google" id="ProtNLM"/>
    </source>
</evidence>
<feature type="transmembrane region" description="Helical" evidence="6">
    <location>
        <begin position="57"/>
        <end position="76"/>
    </location>
</feature>
<protein>
    <recommendedName>
        <fullName evidence="11">C2 domain-containing protein</fullName>
    </recommendedName>
</protein>
<evidence type="ECO:0000259" key="8">
    <source>
        <dbReference type="PROSITE" id="PS51847"/>
    </source>
</evidence>
<dbReference type="SMART" id="SM00239">
    <property type="entry name" value="C2"/>
    <property type="match status" value="3"/>
</dbReference>
<evidence type="ECO:0000256" key="1">
    <source>
        <dbReference type="ARBA" id="ARBA00004370"/>
    </source>
</evidence>
<accession>A0A4P9XBC8</accession>
<dbReference type="InterPro" id="IPR031468">
    <property type="entry name" value="SMP_LBD"/>
</dbReference>
<feature type="transmembrane region" description="Helical" evidence="6">
    <location>
        <begin position="82"/>
        <end position="101"/>
    </location>
</feature>
<dbReference type="GO" id="GO:0008289">
    <property type="term" value="F:lipid binding"/>
    <property type="evidence" value="ECO:0007669"/>
    <property type="project" value="UniProtKB-KW"/>
</dbReference>
<dbReference type="PROSITE" id="PS50004">
    <property type="entry name" value="C2"/>
    <property type="match status" value="2"/>
</dbReference>
<dbReference type="GO" id="GO:0016020">
    <property type="term" value="C:membrane"/>
    <property type="evidence" value="ECO:0007669"/>
    <property type="project" value="UniProtKB-SubCell"/>
</dbReference>
<feature type="domain" description="C2" evidence="7">
    <location>
        <begin position="319"/>
        <end position="453"/>
    </location>
</feature>
<dbReference type="InterPro" id="IPR035892">
    <property type="entry name" value="C2_domain_sf"/>
</dbReference>
<feature type="non-terminal residue" evidence="9">
    <location>
        <position position="721"/>
    </location>
</feature>
<dbReference type="GO" id="GO:0006869">
    <property type="term" value="P:lipid transport"/>
    <property type="evidence" value="ECO:0007669"/>
    <property type="project" value="UniProtKB-KW"/>
</dbReference>
<gene>
    <name evidence="9" type="ORF">CXG81DRAFT_10460</name>
</gene>
<dbReference type="STRING" id="1555241.A0A4P9XBC8"/>
<dbReference type="PROSITE" id="PS51847">
    <property type="entry name" value="SMP"/>
    <property type="match status" value="1"/>
</dbReference>
<evidence type="ECO:0000313" key="9">
    <source>
        <dbReference type="EMBL" id="RKP02698.1"/>
    </source>
</evidence>
<sequence length="721" mass="81133">MPPTVPEAVLELFGIVVLEKQIPEVLHDPLVTLAVKKAEIVGQISQYLQPYLPAIEVAVYVESLAITSYLVGGLFLTWLTTYFRFSFAWVVMIMYMTQMGFRRNMTRLRTKITRDISGSLERQRVDKGAETVAWMNAFLARFWVMYEPGLSATIKALVDDVLVASKPGFIEDLRLTQFTLGTEAPRIELIRTHPGSDKPESMYMEWELNFQPTDEDRPGAMSAIEITAKVGKGFASIPIPVLLKEVSFSGRLEVHLTFSHDFPHIKTVKVGFVEKPLINFILRPLKSMDIMDLPGLNTFIHDQINWQLSANLVHPNFITLDVPQLMGMVQTDRPLGILSINIAQAKQLRNQETTGTSDPYCRVMLGGQEIYRTKRISNCLDPFWGERAHIVITTAMIERMLGMPTMADGLKPDTLYFEIMDYNEVRKDRTMGMTHRLTLSNTSQPAGPQSTEALVAELRETTPDTMADAIIAGRPLPGNPVNDSDAGPAPNEACYSGILEVVLNSASNLSPKIVSRNATVYMVCRYENRELFRTPPKKRTSGKPNWGAVRGYTFVKDVRTKRANIVFQFFADDRRVAQAELSPKLVQENKVPESLRLFSLHGQAVGDIKMAALWHSVDLAQNQSDFVPPYALLKFRVKNAKELKNVETFGKSDPYCKLQLAGKQIGQTARKSNTLNPVFNETFWGLSMSREEAIVAELWDYNDVAKDRTLGRCEILLSDLL</sequence>
<evidence type="ECO:0000256" key="5">
    <source>
        <dbReference type="ARBA" id="ARBA00023136"/>
    </source>
</evidence>
<dbReference type="SUPFAM" id="SSF49562">
    <property type="entry name" value="C2 domain (Calcium/lipid-binding domain, CaLB)"/>
    <property type="match status" value="3"/>
</dbReference>
<name>A0A4P9XBC8_9FUNG</name>
<feature type="domain" description="C2" evidence="7">
    <location>
        <begin position="614"/>
        <end position="721"/>
    </location>
</feature>
<comment type="subcellular location">
    <subcellularLocation>
        <location evidence="1">Membrane</location>
    </subcellularLocation>
</comment>
<dbReference type="InterPro" id="IPR000008">
    <property type="entry name" value="C2_dom"/>
</dbReference>
<dbReference type="Gene3D" id="2.60.40.150">
    <property type="entry name" value="C2 domain"/>
    <property type="match status" value="2"/>
</dbReference>
<evidence type="ECO:0000256" key="6">
    <source>
        <dbReference type="SAM" id="Phobius"/>
    </source>
</evidence>
<dbReference type="OrthoDB" id="270970at2759"/>
<dbReference type="PANTHER" id="PTHR46980">
    <property type="entry name" value="TRICALBIN-1-RELATED"/>
    <property type="match status" value="1"/>
</dbReference>
<dbReference type="Proteomes" id="UP000274922">
    <property type="component" value="Unassembled WGS sequence"/>
</dbReference>
<keyword evidence="6" id="KW-1133">Transmembrane helix</keyword>
<evidence type="ECO:0000256" key="3">
    <source>
        <dbReference type="ARBA" id="ARBA00023055"/>
    </source>
</evidence>
<dbReference type="CDD" id="cd00030">
    <property type="entry name" value="C2"/>
    <property type="match status" value="1"/>
</dbReference>
<dbReference type="Pfam" id="PF00168">
    <property type="entry name" value="C2"/>
    <property type="match status" value="3"/>
</dbReference>
<evidence type="ECO:0000256" key="4">
    <source>
        <dbReference type="ARBA" id="ARBA00023121"/>
    </source>
</evidence>
<reference evidence="10" key="1">
    <citation type="journal article" date="2018" name="Nat. Microbiol.">
        <title>Leveraging single-cell genomics to expand the fungal tree of life.</title>
        <authorList>
            <person name="Ahrendt S.R."/>
            <person name="Quandt C.A."/>
            <person name="Ciobanu D."/>
            <person name="Clum A."/>
            <person name="Salamov A."/>
            <person name="Andreopoulos B."/>
            <person name="Cheng J.F."/>
            <person name="Woyke T."/>
            <person name="Pelin A."/>
            <person name="Henrissat B."/>
            <person name="Reynolds N.K."/>
            <person name="Benny G.L."/>
            <person name="Smith M.E."/>
            <person name="James T.Y."/>
            <person name="Grigoriev I.V."/>
        </authorList>
    </citation>
    <scope>NUCLEOTIDE SEQUENCE [LARGE SCALE GENOMIC DNA]</scope>
    <source>
        <strain evidence="10">ATCC 52028</strain>
    </source>
</reference>
<keyword evidence="4" id="KW-0446">Lipid-binding</keyword>
<evidence type="ECO:0000256" key="2">
    <source>
        <dbReference type="ARBA" id="ARBA00022448"/>
    </source>
</evidence>
<dbReference type="AlphaFoldDB" id="A0A4P9XBC8"/>
<dbReference type="EMBL" id="ML014137">
    <property type="protein sequence ID" value="RKP02698.1"/>
    <property type="molecule type" value="Genomic_DNA"/>
</dbReference>
<evidence type="ECO:0000313" key="10">
    <source>
        <dbReference type="Proteomes" id="UP000274922"/>
    </source>
</evidence>
<evidence type="ECO:0000259" key="7">
    <source>
        <dbReference type="PROSITE" id="PS50004"/>
    </source>
</evidence>
<keyword evidence="3" id="KW-0445">Lipid transport</keyword>
<organism evidence="9 10">
    <name type="scientific">Caulochytrium protostelioides</name>
    <dbReference type="NCBI Taxonomy" id="1555241"/>
    <lineage>
        <taxon>Eukaryota</taxon>
        <taxon>Fungi</taxon>
        <taxon>Fungi incertae sedis</taxon>
        <taxon>Chytridiomycota</taxon>
        <taxon>Chytridiomycota incertae sedis</taxon>
        <taxon>Chytridiomycetes</taxon>
        <taxon>Caulochytriales</taxon>
        <taxon>Caulochytriaceae</taxon>
        <taxon>Caulochytrium</taxon>
    </lineage>
</organism>
<proteinExistence type="predicted"/>
<dbReference type="Pfam" id="PF25669">
    <property type="entry name" value="SMP_MUG190-like"/>
    <property type="match status" value="2"/>
</dbReference>
<keyword evidence="5 6" id="KW-0472">Membrane</keyword>
<keyword evidence="2" id="KW-0813">Transport</keyword>
<feature type="domain" description="SMP-LTD" evidence="8">
    <location>
        <begin position="128"/>
        <end position="323"/>
    </location>
</feature>